<dbReference type="Proteomes" id="UP000290288">
    <property type="component" value="Unassembled WGS sequence"/>
</dbReference>
<dbReference type="EMBL" id="SDEE01000348">
    <property type="protein sequence ID" value="RXW17348.1"/>
    <property type="molecule type" value="Genomic_DNA"/>
</dbReference>
<evidence type="ECO:0000313" key="2">
    <source>
        <dbReference type="Proteomes" id="UP000290288"/>
    </source>
</evidence>
<dbReference type="AlphaFoldDB" id="A0A4V1Q349"/>
<keyword evidence="2" id="KW-1185">Reference proteome</keyword>
<gene>
    <name evidence="1" type="ORF">EST38_g8511</name>
</gene>
<protein>
    <submittedName>
        <fullName evidence="1">Uncharacterized protein</fullName>
    </submittedName>
</protein>
<comment type="caution">
    <text evidence="1">The sequence shown here is derived from an EMBL/GenBank/DDBJ whole genome shotgun (WGS) entry which is preliminary data.</text>
</comment>
<organism evidence="1 2">
    <name type="scientific">Candolleomyces aberdarensis</name>
    <dbReference type="NCBI Taxonomy" id="2316362"/>
    <lineage>
        <taxon>Eukaryota</taxon>
        <taxon>Fungi</taxon>
        <taxon>Dikarya</taxon>
        <taxon>Basidiomycota</taxon>
        <taxon>Agaricomycotina</taxon>
        <taxon>Agaricomycetes</taxon>
        <taxon>Agaricomycetidae</taxon>
        <taxon>Agaricales</taxon>
        <taxon>Agaricineae</taxon>
        <taxon>Psathyrellaceae</taxon>
        <taxon>Candolleomyces</taxon>
    </lineage>
</organism>
<name>A0A4V1Q349_9AGAR</name>
<dbReference type="PANTHER" id="PTHR35043">
    <property type="entry name" value="TRANSCRIPTION FACTOR DOMAIN-CONTAINING PROTEIN"/>
    <property type="match status" value="1"/>
</dbReference>
<dbReference type="OrthoDB" id="3029001at2759"/>
<dbReference type="PANTHER" id="PTHR35043:SF7">
    <property type="entry name" value="TRANSCRIPTION FACTOR DOMAIN-CONTAINING PROTEIN"/>
    <property type="match status" value="1"/>
</dbReference>
<dbReference type="STRING" id="2316362.A0A4V1Q349"/>
<evidence type="ECO:0000313" key="1">
    <source>
        <dbReference type="EMBL" id="RXW17348.1"/>
    </source>
</evidence>
<sequence length="170" mass="18870">MGGIVLFNHGQYLFPVNPNDLVSVLSDRTGERDYRTRLYHAALPILKSTANTPFTEEEILDRSKGDEVTKGLVLLQTLWFIIQFIARRAQRLNVTELEVVTLAYAALNAVMYLCWWNKPLDVRCPIVISVSVDITDGHPNKEHAGGSASATQQSGASSFAMLYGVLSLRC</sequence>
<proteinExistence type="predicted"/>
<accession>A0A4V1Q349</accession>
<reference evidence="1 2" key="1">
    <citation type="submission" date="2019-01" db="EMBL/GenBank/DDBJ databases">
        <title>Draft genome sequence of Psathyrella aberdarensis IHI B618.</title>
        <authorList>
            <person name="Buettner E."/>
            <person name="Kellner H."/>
        </authorList>
    </citation>
    <scope>NUCLEOTIDE SEQUENCE [LARGE SCALE GENOMIC DNA]</scope>
    <source>
        <strain evidence="1 2">IHI B618</strain>
    </source>
</reference>